<dbReference type="GO" id="GO:0016757">
    <property type="term" value="F:glycosyltransferase activity"/>
    <property type="evidence" value="ECO:0007669"/>
    <property type="project" value="InterPro"/>
</dbReference>
<dbReference type="InterPro" id="IPR050194">
    <property type="entry name" value="Glycosyltransferase_grp1"/>
</dbReference>
<dbReference type="Proteomes" id="UP000184172">
    <property type="component" value="Unassembled WGS sequence"/>
</dbReference>
<sequence>MKIAIVCYPTFGGSGVVATELGLALAEQGHEIHFITYKQPVRLELLSKNIHFHEVTVPIYPLFHYQPYELALSSKLVDMVKLHKIEVLHVHYAIPHAYAGYMAKKMLAEENIFIPMVTTLHGTDITLVGNHPFYKPAVTFSINNSDVVTSVSQSLKEDTLRLFDIKKEIHVVPNFIDIPKKINPVTDCQRDLMAEKHERIITHVSNLRKVKRVQDVIEIFDRIQQKTPSKLIMVGEGPERESCEKLCEEKGISEKVMFLGNSNEVDKILCFTDLFLLPSEKESFGLAALEAMACGVPVISSNTGGLPEVNIQGVSGYLSEVGNVEEMAENALKILDTDETLNAFKKQAIESAMVYDTKKVVPMYVKLYKMALEKEYSLRNDQSV</sequence>
<proteinExistence type="predicted"/>
<gene>
    <name evidence="3" type="ORF">SAMN04487908_11855</name>
</gene>
<dbReference type="Gene3D" id="3.40.50.2000">
    <property type="entry name" value="Glycogen Phosphorylase B"/>
    <property type="match status" value="2"/>
</dbReference>
<dbReference type="PANTHER" id="PTHR45947:SF3">
    <property type="entry name" value="SULFOQUINOVOSYL TRANSFERASE SQD2"/>
    <property type="match status" value="1"/>
</dbReference>
<evidence type="ECO:0000313" key="4">
    <source>
        <dbReference type="Proteomes" id="UP000184172"/>
    </source>
</evidence>
<dbReference type="AlphaFoldDB" id="A0A1M6JWA5"/>
<feature type="domain" description="Glycosyltransferase subfamily 4-like N-terminal" evidence="2">
    <location>
        <begin position="11"/>
        <end position="178"/>
    </location>
</feature>
<dbReference type="Pfam" id="PF00534">
    <property type="entry name" value="Glycos_transf_1"/>
    <property type="match status" value="1"/>
</dbReference>
<keyword evidence="4" id="KW-1185">Reference proteome</keyword>
<dbReference type="InterPro" id="IPR001296">
    <property type="entry name" value="Glyco_trans_1"/>
</dbReference>
<protein>
    <submittedName>
        <fullName evidence="3">N-acetyl-alpha-D-glucosaminyl L-malate synthase BshA</fullName>
    </submittedName>
</protein>
<dbReference type="STRING" id="797419.SAMN05216556_11958"/>
<accession>A0A1M6JWA5</accession>
<dbReference type="InterPro" id="IPR023881">
    <property type="entry name" value="Thiol_BshA"/>
</dbReference>
<feature type="domain" description="Glycosyl transferase family 1" evidence="1">
    <location>
        <begin position="195"/>
        <end position="349"/>
    </location>
</feature>
<dbReference type="PANTHER" id="PTHR45947">
    <property type="entry name" value="SULFOQUINOVOSYL TRANSFERASE SQD2"/>
    <property type="match status" value="1"/>
</dbReference>
<reference evidence="4" key="1">
    <citation type="submission" date="2016-11" db="EMBL/GenBank/DDBJ databases">
        <authorList>
            <person name="Varghese N."/>
            <person name="Submissions S."/>
        </authorList>
    </citation>
    <scope>NUCLEOTIDE SEQUENCE [LARGE SCALE GENOMIC DNA]</scope>
    <source>
        <strain evidence="4">DSM 26349</strain>
    </source>
</reference>
<dbReference type="Pfam" id="PF13439">
    <property type="entry name" value="Glyco_transf_4"/>
    <property type="match status" value="1"/>
</dbReference>
<evidence type="ECO:0000259" key="2">
    <source>
        <dbReference type="Pfam" id="PF13439"/>
    </source>
</evidence>
<name>A0A1M6JWA5_9FLAO</name>
<dbReference type="GO" id="GO:0071793">
    <property type="term" value="P:bacillithiol biosynthetic process"/>
    <property type="evidence" value="ECO:0007669"/>
    <property type="project" value="InterPro"/>
</dbReference>
<evidence type="ECO:0000313" key="3">
    <source>
        <dbReference type="EMBL" id="SHJ50956.1"/>
    </source>
</evidence>
<dbReference type="OrthoDB" id="9810929at2"/>
<organism evidence="3 4">
    <name type="scientific">Aequorivita viscosa</name>
    <dbReference type="NCBI Taxonomy" id="797419"/>
    <lineage>
        <taxon>Bacteria</taxon>
        <taxon>Pseudomonadati</taxon>
        <taxon>Bacteroidota</taxon>
        <taxon>Flavobacteriia</taxon>
        <taxon>Flavobacteriales</taxon>
        <taxon>Flavobacteriaceae</taxon>
        <taxon>Aequorivita</taxon>
    </lineage>
</organism>
<dbReference type="SUPFAM" id="SSF53756">
    <property type="entry name" value="UDP-Glycosyltransferase/glycogen phosphorylase"/>
    <property type="match status" value="1"/>
</dbReference>
<dbReference type="NCBIfam" id="TIGR03999">
    <property type="entry name" value="thiol_BshA"/>
    <property type="match status" value="1"/>
</dbReference>
<dbReference type="EMBL" id="FQYV01000018">
    <property type="protein sequence ID" value="SHJ50956.1"/>
    <property type="molecule type" value="Genomic_DNA"/>
</dbReference>
<dbReference type="RefSeq" id="WP_073219450.1">
    <property type="nucleotide sequence ID" value="NZ_FNNS01000019.1"/>
</dbReference>
<evidence type="ECO:0000259" key="1">
    <source>
        <dbReference type="Pfam" id="PF00534"/>
    </source>
</evidence>
<dbReference type="InterPro" id="IPR028098">
    <property type="entry name" value="Glyco_trans_4-like_N"/>
</dbReference>